<dbReference type="OrthoDB" id="5298046at2"/>
<dbReference type="PANTHER" id="PTHR37461:SF1">
    <property type="entry name" value="ANTI-SIGMA-K FACTOR RSKA"/>
    <property type="match status" value="1"/>
</dbReference>
<protein>
    <submittedName>
        <fullName evidence="2">Anti-sigma-K factor RskA</fullName>
    </submittedName>
</protein>
<dbReference type="Proteomes" id="UP000294656">
    <property type="component" value="Unassembled WGS sequence"/>
</dbReference>
<dbReference type="GO" id="GO:0016989">
    <property type="term" value="F:sigma factor antagonist activity"/>
    <property type="evidence" value="ECO:0007669"/>
    <property type="project" value="TreeGrafter"/>
</dbReference>
<dbReference type="GO" id="GO:0006417">
    <property type="term" value="P:regulation of translation"/>
    <property type="evidence" value="ECO:0007669"/>
    <property type="project" value="TreeGrafter"/>
</dbReference>
<name>A0A4R6MDN6_9GAMM</name>
<gene>
    <name evidence="2" type="ORF">DFP79_1253</name>
</gene>
<dbReference type="RefSeq" id="WP_133503061.1">
    <property type="nucleotide sequence ID" value="NZ_SNXC01000010.1"/>
</dbReference>
<sequence>MNNDKKHKDSLLAAEYAAGILSASEALEFERRLSTDASLTGEYEYWVERLGDISSQSAEPMSPDAWRSLIRKAIEEDDKVSILPRTRFKTRFTWLLLMVFFITLAIWLVSPTQFKAKYQTQLVAVEEGVKLNVQFDDVTDRIRISPIEGRVADDKDLELWAIVGRDDPISLGVTDLSETQIKAIDPAIVNSISVLRVIITEEAKGGSRSGVPNGELMAVGYVQPR</sequence>
<keyword evidence="1" id="KW-1133">Transmembrane helix</keyword>
<comment type="caution">
    <text evidence="2">The sequence shown here is derived from an EMBL/GenBank/DDBJ whole genome shotgun (WGS) entry which is preliminary data.</text>
</comment>
<evidence type="ECO:0000256" key="1">
    <source>
        <dbReference type="SAM" id="Phobius"/>
    </source>
</evidence>
<dbReference type="EMBL" id="SNXC01000010">
    <property type="protein sequence ID" value="TDO98840.1"/>
    <property type="molecule type" value="Genomic_DNA"/>
</dbReference>
<proteinExistence type="predicted"/>
<feature type="transmembrane region" description="Helical" evidence="1">
    <location>
        <begin position="92"/>
        <end position="110"/>
    </location>
</feature>
<keyword evidence="3" id="KW-1185">Reference proteome</keyword>
<dbReference type="AlphaFoldDB" id="A0A4R6MDN6"/>
<accession>A0A4R6MDN6</accession>
<evidence type="ECO:0000313" key="3">
    <source>
        <dbReference type="Proteomes" id="UP000294656"/>
    </source>
</evidence>
<dbReference type="PANTHER" id="PTHR37461">
    <property type="entry name" value="ANTI-SIGMA-K FACTOR RSKA"/>
    <property type="match status" value="1"/>
</dbReference>
<dbReference type="InterPro" id="IPR051474">
    <property type="entry name" value="Anti-sigma-K/W_factor"/>
</dbReference>
<keyword evidence="1" id="KW-0812">Transmembrane</keyword>
<evidence type="ECO:0000313" key="2">
    <source>
        <dbReference type="EMBL" id="TDO98840.1"/>
    </source>
</evidence>
<reference evidence="2 3" key="1">
    <citation type="submission" date="2019-03" db="EMBL/GenBank/DDBJ databases">
        <title>Genomic Encyclopedia of Type Strains, Phase III (KMG-III): the genomes of soil and plant-associated and newly described type strains.</title>
        <authorList>
            <person name="Whitman W."/>
        </authorList>
    </citation>
    <scope>NUCLEOTIDE SEQUENCE [LARGE SCALE GENOMIC DNA]</scope>
    <source>
        <strain evidence="2 3">CECT 7378</strain>
    </source>
</reference>
<keyword evidence="1" id="KW-0472">Membrane</keyword>
<organism evidence="2 3">
    <name type="scientific">Marinomonas balearica</name>
    <dbReference type="NCBI Taxonomy" id="491947"/>
    <lineage>
        <taxon>Bacteria</taxon>
        <taxon>Pseudomonadati</taxon>
        <taxon>Pseudomonadota</taxon>
        <taxon>Gammaproteobacteria</taxon>
        <taxon>Oceanospirillales</taxon>
        <taxon>Oceanospirillaceae</taxon>
        <taxon>Marinomonas</taxon>
    </lineage>
</organism>